<sequence length="471" mass="53055">MKQCPQCGASVEKDAHTCQNCGQSIKKETKNKSKQSNSEQHENSTNQSSNKTTNIKIRKIVPVAIIFFIIILLVILFFLLRNFNSPNAQTKILVNAIDNDDNQKVATLLSTKDNKVDPDEASAYIKYIKKEVGIKNFIRDVRNTVDKLNKSHSSVASYIQTRDGQDVLRVSKNGTRYLIFDNMSFNAPTKQPVVKPKVDTKYEFKSGGKRKKVIAEADKTTPLGHYIPGNYSIDATKETKNGVFSGKLDFDFKVTNSETVNVTEDFDEAHLNIKLKGASKLTDKSKKVIINDRTLSYSNSKEYGPYPKNKDITVSAEGSAKDKTFESETKTIKASKLKDNTTITLDFDSDEIDKYVAKKEKEENSLKNKLTQFFSGYSLALNSAMNENNFDLISSYFKKNTSLYDTMKHQLENNQLVSFQTNQVISASQSGDKVKATIQQINENGQLINKDYELEETSKGNDFNLIKESNE</sequence>
<dbReference type="Pfam" id="PF22820">
    <property type="entry name" value="TcaA_3rd_4th"/>
    <property type="match status" value="1"/>
</dbReference>
<organism evidence="17 18">
    <name type="scientific">Staphylococcus warneri</name>
    <dbReference type="NCBI Taxonomy" id="1292"/>
    <lineage>
        <taxon>Bacteria</taxon>
        <taxon>Bacillati</taxon>
        <taxon>Bacillota</taxon>
        <taxon>Bacilli</taxon>
        <taxon>Bacillales</taxon>
        <taxon>Staphylococcaceae</taxon>
        <taxon>Staphylococcus</taxon>
    </lineage>
</organism>
<dbReference type="AlphaFoldDB" id="A0A2T4Q3J9"/>
<name>A0A2T4Q3J9_STAWA</name>
<evidence type="ECO:0000256" key="1">
    <source>
        <dbReference type="ARBA" id="ARBA00004162"/>
    </source>
</evidence>
<feature type="transmembrane region" description="Helical" evidence="12">
    <location>
        <begin position="60"/>
        <end position="80"/>
    </location>
</feature>
<keyword evidence="3 12" id="KW-0812">Transmembrane</keyword>
<dbReference type="PANTHER" id="PTHR40038">
    <property type="entry name" value="MEMBRANE-ASSOCIATED PROTEIN TCAA"/>
    <property type="match status" value="1"/>
</dbReference>
<evidence type="ECO:0000256" key="7">
    <source>
        <dbReference type="ARBA" id="ARBA00022989"/>
    </source>
</evidence>
<evidence type="ECO:0000259" key="13">
    <source>
        <dbReference type="Pfam" id="PF13248"/>
    </source>
</evidence>
<dbReference type="Pfam" id="PF22813">
    <property type="entry name" value="TcaA_2nd"/>
    <property type="match status" value="1"/>
</dbReference>
<evidence type="ECO:0000256" key="6">
    <source>
        <dbReference type="ARBA" id="ARBA00022833"/>
    </source>
</evidence>
<dbReference type="InterPro" id="IPR054528">
    <property type="entry name" value="TcaA_5th"/>
</dbReference>
<protein>
    <recommendedName>
        <fullName evidence="10">Membrane-associated protein</fullName>
    </recommendedName>
</protein>
<dbReference type="Pfam" id="PF22819">
    <property type="entry name" value="TcaA_5th"/>
    <property type="match status" value="1"/>
</dbReference>
<dbReference type="GO" id="GO:0046677">
    <property type="term" value="P:response to antibiotic"/>
    <property type="evidence" value="ECO:0007669"/>
    <property type="project" value="UniProtKB-KW"/>
</dbReference>
<dbReference type="RefSeq" id="WP_075778165.1">
    <property type="nucleotide sequence ID" value="NZ_JAIBNN010000002.1"/>
</dbReference>
<dbReference type="InterPro" id="IPR023599">
    <property type="entry name" value="Mem_prot_TcaA"/>
</dbReference>
<keyword evidence="2 10" id="KW-1003">Cell membrane</keyword>
<dbReference type="Proteomes" id="UP000240717">
    <property type="component" value="Unassembled WGS sequence"/>
</dbReference>
<evidence type="ECO:0000259" key="16">
    <source>
        <dbReference type="Pfam" id="PF22820"/>
    </source>
</evidence>
<evidence type="ECO:0000256" key="10">
    <source>
        <dbReference type="PIRNR" id="PIRNR032522"/>
    </source>
</evidence>
<dbReference type="STRING" id="1194526.A284_02730"/>
<comment type="subcellular location">
    <subcellularLocation>
        <location evidence="1 10">Cell membrane</location>
        <topology evidence="1 10">Single-pass membrane protein</topology>
    </subcellularLocation>
</comment>
<keyword evidence="4" id="KW-0479">Metal-binding</keyword>
<reference evidence="17 18" key="1">
    <citation type="journal article" date="2016" name="Front. Microbiol.">
        <title>Comprehensive Phylogenetic Analysis of Bovine Non-aureus Staphylococci Species Based on Whole-Genome Sequencing.</title>
        <authorList>
            <person name="Naushad S."/>
            <person name="Barkema H.W."/>
            <person name="Luby C."/>
            <person name="Condas L.A."/>
            <person name="Nobrega D.B."/>
            <person name="Carson D.A."/>
            <person name="De Buck J."/>
        </authorList>
    </citation>
    <scope>NUCLEOTIDE SEQUENCE [LARGE SCALE GENOMIC DNA]</scope>
    <source>
        <strain evidence="17 18">SNUC 2993</strain>
    </source>
</reference>
<dbReference type="EMBL" id="PZEV01000002">
    <property type="protein sequence ID" value="PTI52524.1"/>
    <property type="molecule type" value="Genomic_DNA"/>
</dbReference>
<dbReference type="Pfam" id="PF13248">
    <property type="entry name" value="Zn_ribbon_3"/>
    <property type="match status" value="1"/>
</dbReference>
<dbReference type="InterPro" id="IPR054529">
    <property type="entry name" value="TcaA_2nd"/>
</dbReference>
<evidence type="ECO:0000256" key="11">
    <source>
        <dbReference type="SAM" id="MobiDB-lite"/>
    </source>
</evidence>
<keyword evidence="7 12" id="KW-1133">Transmembrane helix</keyword>
<keyword evidence="9" id="KW-0046">Antibiotic resistance</keyword>
<dbReference type="PANTHER" id="PTHR40038:SF1">
    <property type="entry name" value="MEMBRANE-ASSOCIATED PROTEIN TCAA"/>
    <property type="match status" value="1"/>
</dbReference>
<evidence type="ECO:0000313" key="17">
    <source>
        <dbReference type="EMBL" id="PTI52524.1"/>
    </source>
</evidence>
<evidence type="ECO:0000256" key="9">
    <source>
        <dbReference type="ARBA" id="ARBA00023251"/>
    </source>
</evidence>
<evidence type="ECO:0000256" key="2">
    <source>
        <dbReference type="ARBA" id="ARBA00022475"/>
    </source>
</evidence>
<evidence type="ECO:0000256" key="4">
    <source>
        <dbReference type="ARBA" id="ARBA00022723"/>
    </source>
</evidence>
<comment type="caution">
    <text evidence="17">The sequence shown here is derived from an EMBL/GenBank/DDBJ whole genome shotgun (WGS) entry which is preliminary data.</text>
</comment>
<evidence type="ECO:0000259" key="14">
    <source>
        <dbReference type="Pfam" id="PF22813"/>
    </source>
</evidence>
<evidence type="ECO:0000256" key="5">
    <source>
        <dbReference type="ARBA" id="ARBA00022771"/>
    </source>
</evidence>
<feature type="domain" description="TcaA protein NTF2-like" evidence="15">
    <location>
        <begin position="367"/>
        <end position="466"/>
    </location>
</feature>
<evidence type="ECO:0000256" key="12">
    <source>
        <dbReference type="SAM" id="Phobius"/>
    </source>
</evidence>
<feature type="domain" description="TcaA second" evidence="14">
    <location>
        <begin position="86"/>
        <end position="186"/>
    </location>
</feature>
<evidence type="ECO:0000256" key="3">
    <source>
        <dbReference type="ARBA" id="ARBA00022692"/>
    </source>
</evidence>
<gene>
    <name evidence="17" type="ORF">BU085_01110</name>
</gene>
<feature type="domain" description="TcaA 4th" evidence="16">
    <location>
        <begin position="258"/>
        <end position="346"/>
    </location>
</feature>
<comment type="similarity">
    <text evidence="10">Belongs to the tcaA family.</text>
</comment>
<dbReference type="InterPro" id="IPR054530">
    <property type="entry name" value="TcaA_4th"/>
</dbReference>
<feature type="domain" description="Putative zinc-ribbon" evidence="13">
    <location>
        <begin position="1"/>
        <end position="23"/>
    </location>
</feature>
<dbReference type="GO" id="GO:0005886">
    <property type="term" value="C:plasma membrane"/>
    <property type="evidence" value="ECO:0007669"/>
    <property type="project" value="UniProtKB-SubCell"/>
</dbReference>
<evidence type="ECO:0000313" key="18">
    <source>
        <dbReference type="Proteomes" id="UP000240717"/>
    </source>
</evidence>
<dbReference type="InterPro" id="IPR059113">
    <property type="entry name" value="Znf_ribbon"/>
</dbReference>
<accession>A0A2T4Q3J9</accession>
<keyword evidence="5" id="KW-0863">Zinc-finger</keyword>
<feature type="region of interest" description="Disordered" evidence="11">
    <location>
        <begin position="26"/>
        <end position="51"/>
    </location>
</feature>
<keyword evidence="6" id="KW-0862">Zinc</keyword>
<evidence type="ECO:0000256" key="8">
    <source>
        <dbReference type="ARBA" id="ARBA00023136"/>
    </source>
</evidence>
<keyword evidence="8 10" id="KW-0472">Membrane</keyword>
<evidence type="ECO:0000259" key="15">
    <source>
        <dbReference type="Pfam" id="PF22819"/>
    </source>
</evidence>
<dbReference type="GO" id="GO:0008270">
    <property type="term" value="F:zinc ion binding"/>
    <property type="evidence" value="ECO:0007669"/>
    <property type="project" value="UniProtKB-KW"/>
</dbReference>
<dbReference type="PIRSF" id="PIRSF032522">
    <property type="entry name" value="TcaA"/>
    <property type="match status" value="1"/>
</dbReference>
<proteinExistence type="inferred from homology"/>